<dbReference type="PANTHER" id="PTHR22907">
    <property type="entry name" value="GH04558P"/>
    <property type="match status" value="1"/>
</dbReference>
<dbReference type="SMART" id="SM00241">
    <property type="entry name" value="ZP"/>
    <property type="match status" value="1"/>
</dbReference>
<accession>A0AAF3EH09</accession>
<dbReference type="WBParaSite" id="MBELARI_LOCUS13274">
    <property type="protein sequence ID" value="MBELARI_LOCUS13274"/>
    <property type="gene ID" value="MBELARI_LOCUS13274"/>
</dbReference>
<evidence type="ECO:0000256" key="1">
    <source>
        <dbReference type="ARBA" id="ARBA00004251"/>
    </source>
</evidence>
<keyword evidence="5 9" id="KW-0732">Signal</keyword>
<evidence type="ECO:0000313" key="12">
    <source>
        <dbReference type="WBParaSite" id="MBELARI_LOCUS13274"/>
    </source>
</evidence>
<dbReference type="InterPro" id="IPR057475">
    <property type="entry name" value="CUT_C"/>
</dbReference>
<evidence type="ECO:0000256" key="6">
    <source>
        <dbReference type="ARBA" id="ARBA00022989"/>
    </source>
</evidence>
<dbReference type="PANTHER" id="PTHR22907:SF54">
    <property type="entry name" value="GH04558P"/>
    <property type="match status" value="1"/>
</dbReference>
<evidence type="ECO:0000256" key="2">
    <source>
        <dbReference type="ARBA" id="ARBA00022460"/>
    </source>
</evidence>
<sequence length="394" mass="44237">MIERLFLLISCYLLSSNGFMFDNEIVGEPKVDCEDTMLALTFKTKKPFPGRVYVQGLSDDERCAQQFSKNTNQSRFSLVVNNGDCAMERHRVSGKLEGLMFSLTIVVSFHGTFVTKADRAYRCMCFFRSTSMLTNSIEMSGLGTTELVEAAPAPTCSYGIKLGSVDGPPVIEGQVGDKIFHVWECDNNEQRMLVHSCSVTDGKGYKFDLLDIDGCAIDPLIQPDLKYEDERNRAFTEVSGYKFSDTKALNYECVIELCKRDSDECEGFSPPNCGRAKRSISANVRSAPKNTWTVKGRISKREASIGVRNRISMLDALVERTIASDEIELKNSTMMHFESMSVPSVRDFLRIAQREICIPVTTLITVTLVFSLCIFVTLFVGCLMARRHVYKIEN</sequence>
<dbReference type="InterPro" id="IPR056953">
    <property type="entry name" value="CUT_N"/>
</dbReference>
<evidence type="ECO:0000313" key="11">
    <source>
        <dbReference type="Proteomes" id="UP000887575"/>
    </source>
</evidence>
<evidence type="ECO:0000256" key="5">
    <source>
        <dbReference type="ARBA" id="ARBA00022729"/>
    </source>
</evidence>
<keyword evidence="7 8" id="KW-0472">Membrane</keyword>
<reference evidence="12" key="1">
    <citation type="submission" date="2024-02" db="UniProtKB">
        <authorList>
            <consortium name="WormBaseParasite"/>
        </authorList>
    </citation>
    <scope>IDENTIFICATION</scope>
</reference>
<dbReference type="AlphaFoldDB" id="A0AAF3EH09"/>
<dbReference type="PROSITE" id="PS51034">
    <property type="entry name" value="ZP_2"/>
    <property type="match status" value="1"/>
</dbReference>
<dbReference type="Proteomes" id="UP000887575">
    <property type="component" value="Unassembled WGS sequence"/>
</dbReference>
<evidence type="ECO:0000256" key="4">
    <source>
        <dbReference type="ARBA" id="ARBA00022692"/>
    </source>
</evidence>
<feature type="domain" description="ZP" evidence="10">
    <location>
        <begin position="32"/>
        <end position="272"/>
    </location>
</feature>
<dbReference type="Pfam" id="PF25057">
    <property type="entry name" value="CUT_N"/>
    <property type="match status" value="1"/>
</dbReference>
<dbReference type="Pfam" id="PF25301">
    <property type="entry name" value="CUT_C"/>
    <property type="match status" value="1"/>
</dbReference>
<evidence type="ECO:0000256" key="3">
    <source>
        <dbReference type="ARBA" id="ARBA00022475"/>
    </source>
</evidence>
<keyword evidence="2" id="KW-0193">Cuticle</keyword>
<comment type="subcellular location">
    <subcellularLocation>
        <location evidence="1">Cell membrane</location>
        <topology evidence="1">Single-pass type I membrane protein</topology>
    </subcellularLocation>
</comment>
<dbReference type="InterPro" id="IPR051962">
    <property type="entry name" value="Cuticlin"/>
</dbReference>
<keyword evidence="4 8" id="KW-0812">Transmembrane</keyword>
<keyword evidence="11" id="KW-1185">Reference proteome</keyword>
<protein>
    <submittedName>
        <fullName evidence="12">ZP domain-containing protein</fullName>
    </submittedName>
</protein>
<dbReference type="GO" id="GO:0042302">
    <property type="term" value="F:structural constituent of cuticle"/>
    <property type="evidence" value="ECO:0007669"/>
    <property type="project" value="UniProtKB-KW"/>
</dbReference>
<name>A0AAF3EH09_9BILA</name>
<dbReference type="GO" id="GO:0005886">
    <property type="term" value="C:plasma membrane"/>
    <property type="evidence" value="ECO:0007669"/>
    <property type="project" value="UniProtKB-SubCell"/>
</dbReference>
<evidence type="ECO:0000256" key="8">
    <source>
        <dbReference type="SAM" id="Phobius"/>
    </source>
</evidence>
<evidence type="ECO:0000256" key="9">
    <source>
        <dbReference type="SAM" id="SignalP"/>
    </source>
</evidence>
<organism evidence="11 12">
    <name type="scientific">Mesorhabditis belari</name>
    <dbReference type="NCBI Taxonomy" id="2138241"/>
    <lineage>
        <taxon>Eukaryota</taxon>
        <taxon>Metazoa</taxon>
        <taxon>Ecdysozoa</taxon>
        <taxon>Nematoda</taxon>
        <taxon>Chromadorea</taxon>
        <taxon>Rhabditida</taxon>
        <taxon>Rhabditina</taxon>
        <taxon>Rhabditomorpha</taxon>
        <taxon>Rhabditoidea</taxon>
        <taxon>Rhabditidae</taxon>
        <taxon>Mesorhabditinae</taxon>
        <taxon>Mesorhabditis</taxon>
    </lineage>
</organism>
<dbReference type="InterPro" id="IPR001507">
    <property type="entry name" value="ZP_dom"/>
</dbReference>
<keyword evidence="3" id="KW-1003">Cell membrane</keyword>
<keyword evidence="6 8" id="KW-1133">Transmembrane helix</keyword>
<evidence type="ECO:0000259" key="10">
    <source>
        <dbReference type="PROSITE" id="PS51034"/>
    </source>
</evidence>
<proteinExistence type="predicted"/>
<feature type="transmembrane region" description="Helical" evidence="8">
    <location>
        <begin position="363"/>
        <end position="385"/>
    </location>
</feature>
<evidence type="ECO:0000256" key="7">
    <source>
        <dbReference type="ARBA" id="ARBA00023136"/>
    </source>
</evidence>
<feature type="signal peptide" evidence="9">
    <location>
        <begin position="1"/>
        <end position="18"/>
    </location>
</feature>
<feature type="chain" id="PRO_5042197816" evidence="9">
    <location>
        <begin position="19"/>
        <end position="394"/>
    </location>
</feature>